<dbReference type="AlphaFoldDB" id="A0A8I2YYS7"/>
<evidence type="ECO:0000313" key="4">
    <source>
        <dbReference type="Proteomes" id="UP000683000"/>
    </source>
</evidence>
<dbReference type="OrthoDB" id="2366471at2759"/>
<evidence type="ECO:0000256" key="1">
    <source>
        <dbReference type="SAM" id="MobiDB-lite"/>
    </source>
</evidence>
<feature type="compositionally biased region" description="Basic and acidic residues" evidence="1">
    <location>
        <begin position="1"/>
        <end position="16"/>
    </location>
</feature>
<comment type="caution">
    <text evidence="3">The sequence shown here is derived from an EMBL/GenBank/DDBJ whole genome shotgun (WGS) entry which is preliminary data.</text>
</comment>
<keyword evidence="2" id="KW-0472">Membrane</keyword>
<name>A0A8I2YYS7_9AGAM</name>
<reference evidence="3" key="1">
    <citation type="submission" date="2021-03" db="EMBL/GenBank/DDBJ databases">
        <title>Evolutionary innovations through gain and loss of genes in the ectomycorrhizal Boletales.</title>
        <authorList>
            <person name="Wu G."/>
            <person name="Miyauchi S."/>
            <person name="Morin E."/>
            <person name="Yang Z.-L."/>
            <person name="Xu J."/>
            <person name="Martin F.M."/>
        </authorList>
    </citation>
    <scope>NUCLEOTIDE SEQUENCE</scope>
    <source>
        <strain evidence="3">BR01</strain>
    </source>
</reference>
<dbReference type="Proteomes" id="UP000683000">
    <property type="component" value="Unassembled WGS sequence"/>
</dbReference>
<evidence type="ECO:0000313" key="3">
    <source>
        <dbReference type="EMBL" id="KAG6380625.1"/>
    </source>
</evidence>
<feature type="transmembrane region" description="Helical" evidence="2">
    <location>
        <begin position="61"/>
        <end position="80"/>
    </location>
</feature>
<evidence type="ECO:0000256" key="2">
    <source>
        <dbReference type="SAM" id="Phobius"/>
    </source>
</evidence>
<keyword evidence="2" id="KW-1133">Transmembrane helix</keyword>
<accession>A0A8I2YYS7</accession>
<dbReference type="EMBL" id="JAGFBS010000002">
    <property type="protein sequence ID" value="KAG6380625.1"/>
    <property type="molecule type" value="Genomic_DNA"/>
</dbReference>
<feature type="transmembrane region" description="Helical" evidence="2">
    <location>
        <begin position="107"/>
        <end position="125"/>
    </location>
</feature>
<feature type="transmembrane region" description="Helical" evidence="2">
    <location>
        <begin position="37"/>
        <end position="55"/>
    </location>
</feature>
<keyword evidence="4" id="KW-1185">Reference proteome</keyword>
<feature type="compositionally biased region" description="Acidic residues" evidence="1">
    <location>
        <begin position="17"/>
        <end position="26"/>
    </location>
</feature>
<feature type="region of interest" description="Disordered" evidence="1">
    <location>
        <begin position="1"/>
        <end position="26"/>
    </location>
</feature>
<keyword evidence="2" id="KW-0812">Transmembrane</keyword>
<proteinExistence type="predicted"/>
<gene>
    <name evidence="3" type="ORF">JVT61DRAFT_4991</name>
</gene>
<protein>
    <submittedName>
        <fullName evidence="3">Uncharacterized protein</fullName>
    </submittedName>
</protein>
<sequence>MKQSIEKSVKENRDEKNEDEDDYEDAEAGRNIPRYHAIGLCSLLLLASVLLQPLLIPQGTLFGQLLFLISLSVSSAYNFYISSLGEKIRRDILFEALGHPQMLRFRAGTWTTMALFVCLLLFHGVERSSPEKDRHLRIEILDSCLPDDTVIWRRWKAKVVEQHLNIDDGADMLPTWRKTRKTRRSQSRTERS</sequence>
<organism evidence="3 4">
    <name type="scientific">Boletus reticuloceps</name>
    <dbReference type="NCBI Taxonomy" id="495285"/>
    <lineage>
        <taxon>Eukaryota</taxon>
        <taxon>Fungi</taxon>
        <taxon>Dikarya</taxon>
        <taxon>Basidiomycota</taxon>
        <taxon>Agaricomycotina</taxon>
        <taxon>Agaricomycetes</taxon>
        <taxon>Agaricomycetidae</taxon>
        <taxon>Boletales</taxon>
        <taxon>Boletineae</taxon>
        <taxon>Boletaceae</taxon>
        <taxon>Boletoideae</taxon>
        <taxon>Boletus</taxon>
    </lineage>
</organism>